<dbReference type="KEGG" id="ssyi:EKG83_40845"/>
<evidence type="ECO:0000313" key="11">
    <source>
        <dbReference type="Proteomes" id="UP000325787"/>
    </source>
</evidence>
<feature type="compositionally biased region" description="Basic residues" evidence="3">
    <location>
        <begin position="128"/>
        <end position="141"/>
    </location>
</feature>
<evidence type="ECO:0000256" key="1">
    <source>
        <dbReference type="ARBA" id="ARBA00001968"/>
    </source>
</evidence>
<dbReference type="KEGG" id="ssyi:EKG83_41610"/>
<feature type="compositionally biased region" description="Basic and acidic residues" evidence="3">
    <location>
        <begin position="116"/>
        <end position="127"/>
    </location>
</feature>
<dbReference type="OrthoDB" id="5340187at2"/>
<reference evidence="6" key="1">
    <citation type="submission" date="2018-12" db="EMBL/GenBank/DDBJ databases">
        <title>Complete genome of Saccharothrix syringae NRRL B-16468, the nocamycin producer.</title>
        <authorList>
            <person name="Mo X."/>
            <person name="Yang S."/>
        </authorList>
    </citation>
    <scope>NUCLEOTIDE SEQUENCE [LARGE SCALE GENOMIC DNA]</scope>
    <source>
        <strain evidence="6">NRRL B-16468</strain>
    </source>
</reference>
<dbReference type="Pfam" id="PF13613">
    <property type="entry name" value="HTH_Tnp_4"/>
    <property type="match status" value="1"/>
</dbReference>
<dbReference type="EMBL" id="CP034550">
    <property type="protein sequence ID" value="QFZ23074.1"/>
    <property type="molecule type" value="Genomic_DNA"/>
</dbReference>
<accession>A0A5Q0GSY6</accession>
<dbReference type="RefSeq" id="WP_084717238.1">
    <property type="nucleotide sequence ID" value="NZ_CP034550.1"/>
</dbReference>
<evidence type="ECO:0000313" key="8">
    <source>
        <dbReference type="EMBL" id="QFZ22585.1"/>
    </source>
</evidence>
<dbReference type="EMBL" id="CP034550">
    <property type="protein sequence ID" value="QFZ22942.1"/>
    <property type="molecule type" value="Genomic_DNA"/>
</dbReference>
<evidence type="ECO:0000256" key="2">
    <source>
        <dbReference type="ARBA" id="ARBA00022723"/>
    </source>
</evidence>
<evidence type="ECO:0000256" key="3">
    <source>
        <dbReference type="SAM" id="MobiDB-lite"/>
    </source>
</evidence>
<gene>
    <name evidence="6" type="ORF">EKG83_06115</name>
    <name evidence="7" type="ORF">EKG83_09390</name>
    <name evidence="8" type="ORF">EKG83_38785</name>
    <name evidence="9" type="ORF">EKG83_40845</name>
    <name evidence="10" type="ORF">EKG83_41610</name>
</gene>
<proteinExistence type="predicted"/>
<feature type="domain" description="Transposase Helix-turn-helix" evidence="5">
    <location>
        <begin position="37"/>
        <end position="86"/>
    </location>
</feature>
<feature type="domain" description="DDE Tnp4" evidence="4">
    <location>
        <begin position="133"/>
        <end position="260"/>
    </location>
</feature>
<dbReference type="KEGG" id="ssyi:EKG83_38785"/>
<evidence type="ECO:0000259" key="4">
    <source>
        <dbReference type="Pfam" id="PF13359"/>
    </source>
</evidence>
<comment type="cofactor">
    <cofactor evidence="1">
        <name>a divalent metal cation</name>
        <dbReference type="ChEBI" id="CHEBI:60240"/>
    </cofactor>
</comment>
<dbReference type="InterPro" id="IPR027806">
    <property type="entry name" value="HARBI1_dom"/>
</dbReference>
<evidence type="ECO:0000313" key="9">
    <source>
        <dbReference type="EMBL" id="QFZ22942.1"/>
    </source>
</evidence>
<dbReference type="GO" id="GO:0046872">
    <property type="term" value="F:metal ion binding"/>
    <property type="evidence" value="ECO:0007669"/>
    <property type="project" value="UniProtKB-KW"/>
</dbReference>
<sequence length="269" mass="30235">MRYHSTTGLSPAQLRELTTRIRQVVPDPDLRRGRPPALSLHRCVLLTLVLLRHNLSQTLAADLFGVSQPTVSRIFRRFTPLIGQVLCLHTPRLPDLPARLTTVLVDGTLIPTGTRAHPDPHPTDAPRRGPHPNHNGKHRKQGLSIQVLTDRRGRLLAVLPPLPGRTHDSRAYRLSGLADLLATTVVIGDLGYQGTGVTTPRRKRPGHTRHTPTDQAWNTLLARHRWPVERAIAHLKNWKILATGYRARLAELPTIIRIVTNLEHYRLSR</sequence>
<organism evidence="6 11">
    <name type="scientific">Saccharothrix syringae</name>
    <name type="common">Nocardiopsis syringae</name>
    <dbReference type="NCBI Taxonomy" id="103733"/>
    <lineage>
        <taxon>Bacteria</taxon>
        <taxon>Bacillati</taxon>
        <taxon>Actinomycetota</taxon>
        <taxon>Actinomycetes</taxon>
        <taxon>Pseudonocardiales</taxon>
        <taxon>Pseudonocardiaceae</taxon>
        <taxon>Saccharothrix</taxon>
    </lineage>
</organism>
<name>A0A5Q0GSY6_SACSY</name>
<dbReference type="KEGG" id="ssyi:EKG83_06115"/>
<dbReference type="EMBL" id="CP034550">
    <property type="protein sequence ID" value="QFZ17668.1"/>
    <property type="molecule type" value="Genomic_DNA"/>
</dbReference>
<dbReference type="AlphaFoldDB" id="A0A5Q0GSY6"/>
<evidence type="ECO:0000259" key="5">
    <source>
        <dbReference type="Pfam" id="PF13613"/>
    </source>
</evidence>
<dbReference type="Proteomes" id="UP000325787">
    <property type="component" value="Chromosome"/>
</dbReference>
<evidence type="ECO:0000313" key="7">
    <source>
        <dbReference type="EMBL" id="QFZ17668.1"/>
    </source>
</evidence>
<dbReference type="Pfam" id="PF13359">
    <property type="entry name" value="DDE_Tnp_4"/>
    <property type="match status" value="1"/>
</dbReference>
<dbReference type="InterPro" id="IPR027805">
    <property type="entry name" value="Transposase_HTH_dom"/>
</dbReference>
<dbReference type="EMBL" id="CP034550">
    <property type="protein sequence ID" value="QFZ22585.1"/>
    <property type="molecule type" value="Genomic_DNA"/>
</dbReference>
<protein>
    <submittedName>
        <fullName evidence="6">Transposase</fullName>
    </submittedName>
</protein>
<evidence type="ECO:0000313" key="6">
    <source>
        <dbReference type="EMBL" id="QFZ17099.1"/>
    </source>
</evidence>
<keyword evidence="11" id="KW-1185">Reference proteome</keyword>
<feature type="region of interest" description="Disordered" evidence="3">
    <location>
        <begin position="111"/>
        <end position="143"/>
    </location>
</feature>
<reference evidence="11" key="2">
    <citation type="journal article" date="2021" name="Curr. Microbiol.">
        <title>Complete genome of nocamycin-producing strain Saccharothrix syringae NRRL B-16468 reveals the biosynthetic potential for secondary metabolites.</title>
        <authorList>
            <person name="Mo X."/>
            <person name="Yang S."/>
        </authorList>
    </citation>
    <scope>NUCLEOTIDE SEQUENCE [LARGE SCALE GENOMIC DNA]</scope>
    <source>
        <strain evidence="11">ATCC 51364 / DSM 43886 / JCM 6844 / KCTC 9398 / NBRC 14523 / NRRL B-16468 / INA 2240</strain>
    </source>
</reference>
<keyword evidence="2" id="KW-0479">Metal-binding</keyword>
<dbReference type="KEGG" id="ssyi:EKG83_09390"/>
<dbReference type="EMBL" id="CP034550">
    <property type="protein sequence ID" value="QFZ17099.1"/>
    <property type="molecule type" value="Genomic_DNA"/>
</dbReference>
<evidence type="ECO:0000313" key="10">
    <source>
        <dbReference type="EMBL" id="QFZ23074.1"/>
    </source>
</evidence>